<reference evidence="4 5" key="1">
    <citation type="submission" date="2013-04" db="EMBL/GenBank/DDBJ databases">
        <title>The genome sequencing project of 58 acetic acid bacteria.</title>
        <authorList>
            <person name="Okamoto-Kainuma A."/>
            <person name="Ishikawa M."/>
            <person name="Umino S."/>
            <person name="Koizumi Y."/>
            <person name="Shiwa Y."/>
            <person name="Yoshikawa H."/>
            <person name="Matsutani M."/>
            <person name="Matsushita K."/>
        </authorList>
    </citation>
    <scope>NUCLEOTIDE SEQUENCE [LARGE SCALE GENOMIC DNA]</scope>
    <source>
        <strain evidence="4 5">NBRC 106555</strain>
    </source>
</reference>
<keyword evidence="2 4" id="KW-0067">ATP-binding</keyword>
<evidence type="ECO:0000313" key="4">
    <source>
        <dbReference type="EMBL" id="GBR52243.1"/>
    </source>
</evidence>
<dbReference type="GO" id="GO:0005524">
    <property type="term" value="F:ATP binding"/>
    <property type="evidence" value="ECO:0007669"/>
    <property type="project" value="UniProtKB-KW"/>
</dbReference>
<dbReference type="SMART" id="SM00382">
    <property type="entry name" value="AAA"/>
    <property type="match status" value="1"/>
</dbReference>
<dbReference type="InterPro" id="IPR039421">
    <property type="entry name" value="Type_1_exporter"/>
</dbReference>
<dbReference type="InterPro" id="IPR003439">
    <property type="entry name" value="ABC_transporter-like_ATP-bd"/>
</dbReference>
<dbReference type="EMBL" id="BAQC01000022">
    <property type="protein sequence ID" value="GBR52243.1"/>
    <property type="molecule type" value="Genomic_DNA"/>
</dbReference>
<dbReference type="PANTHER" id="PTHR24221:SF654">
    <property type="entry name" value="ATP-BINDING CASSETTE SUB-FAMILY B MEMBER 6"/>
    <property type="match status" value="1"/>
</dbReference>
<evidence type="ECO:0000259" key="3">
    <source>
        <dbReference type="PROSITE" id="PS50893"/>
    </source>
</evidence>
<keyword evidence="1" id="KW-0547">Nucleotide-binding</keyword>
<dbReference type="InterPro" id="IPR017871">
    <property type="entry name" value="ABC_transporter-like_CS"/>
</dbReference>
<gene>
    <name evidence="4" type="ORF">AA106555_0848</name>
</gene>
<feature type="domain" description="ABC transporter" evidence="3">
    <location>
        <begin position="35"/>
        <end position="269"/>
    </location>
</feature>
<accession>A0ABQ0QPA4</accession>
<evidence type="ECO:0000313" key="5">
    <source>
        <dbReference type="Proteomes" id="UP001062632"/>
    </source>
</evidence>
<dbReference type="SUPFAM" id="SSF52540">
    <property type="entry name" value="P-loop containing nucleoside triphosphate hydrolases"/>
    <property type="match status" value="1"/>
</dbReference>
<dbReference type="InterPro" id="IPR027417">
    <property type="entry name" value="P-loop_NTPase"/>
</dbReference>
<evidence type="ECO:0000256" key="2">
    <source>
        <dbReference type="ARBA" id="ARBA00022840"/>
    </source>
</evidence>
<name>A0ABQ0QPA4_9PROT</name>
<dbReference type="InterPro" id="IPR003593">
    <property type="entry name" value="AAA+_ATPase"/>
</dbReference>
<keyword evidence="5" id="KW-1185">Reference proteome</keyword>
<dbReference type="Gene3D" id="3.40.50.300">
    <property type="entry name" value="P-loop containing nucleotide triphosphate hydrolases"/>
    <property type="match status" value="1"/>
</dbReference>
<proteinExistence type="predicted"/>
<evidence type="ECO:0000256" key="1">
    <source>
        <dbReference type="ARBA" id="ARBA00022741"/>
    </source>
</evidence>
<dbReference type="PROSITE" id="PS00211">
    <property type="entry name" value="ABC_TRANSPORTER_1"/>
    <property type="match status" value="1"/>
</dbReference>
<comment type="caution">
    <text evidence="4">The sequence shown here is derived from an EMBL/GenBank/DDBJ whole genome shotgun (WGS) entry which is preliminary data.</text>
</comment>
<dbReference type="PROSITE" id="PS50893">
    <property type="entry name" value="ABC_TRANSPORTER_2"/>
    <property type="match status" value="1"/>
</dbReference>
<organism evidence="4 5">
    <name type="scientific">Neokomagataea thailandica NBRC 106555</name>
    <dbReference type="NCBI Taxonomy" id="1223520"/>
    <lineage>
        <taxon>Bacteria</taxon>
        <taxon>Pseudomonadati</taxon>
        <taxon>Pseudomonadota</taxon>
        <taxon>Alphaproteobacteria</taxon>
        <taxon>Acetobacterales</taxon>
        <taxon>Acetobacteraceae</taxon>
        <taxon>Neokomagataea</taxon>
    </lineage>
</organism>
<dbReference type="Proteomes" id="UP001062632">
    <property type="component" value="Unassembled WGS sequence"/>
</dbReference>
<dbReference type="Pfam" id="PF00005">
    <property type="entry name" value="ABC_tran"/>
    <property type="match status" value="1"/>
</dbReference>
<protein>
    <submittedName>
        <fullName evidence="4">ABC transporter ATP-binding protein</fullName>
    </submittedName>
</protein>
<dbReference type="PANTHER" id="PTHR24221">
    <property type="entry name" value="ATP-BINDING CASSETTE SUB-FAMILY B"/>
    <property type="match status" value="1"/>
</dbReference>
<sequence>MENYLELLASESEIKAPENPVDVPLKLREAGAASVVFSDVSFGYDPDREILKHVTLDVPSGTSLAVVGHTGSGKSTLGRLLTRAFDVSSGEICVDGHDIRQFAPEDLQGVIGIVPQDTVLFNAGIGENIAYGRPGASQEDVEDAARRAQIHDFILSLPKGYETVVGERGLKLSGGEKQRVAIARVLLKDPRILLLDEATSALDTQTELAIQQELEALSRTRTTIMIAHRLSTIASVDQIIVMDKGRIIERGTHAELLVLGGQYASMWRAQSGEFTIRA</sequence>